<dbReference type="PANTHER" id="PTHR12066">
    <property type="entry name" value="TELOMERASE REVERSE TRANSCRIPTASE"/>
    <property type="match status" value="1"/>
</dbReference>
<evidence type="ECO:0000256" key="7">
    <source>
        <dbReference type="ARBA" id="ARBA00022723"/>
    </source>
</evidence>
<proteinExistence type="inferred from homology"/>
<gene>
    <name evidence="17" type="ORF">R1flu_024524</name>
</gene>
<dbReference type="PROSITE" id="PS50878">
    <property type="entry name" value="RT_POL"/>
    <property type="match status" value="1"/>
</dbReference>
<evidence type="ECO:0000256" key="5">
    <source>
        <dbReference type="ARBA" id="ARBA00022679"/>
    </source>
</evidence>
<dbReference type="PANTHER" id="PTHR12066:SF0">
    <property type="entry name" value="TELOMERASE REVERSE TRANSCRIPTASE"/>
    <property type="match status" value="1"/>
</dbReference>
<evidence type="ECO:0000256" key="10">
    <source>
        <dbReference type="ARBA" id="ARBA00022918"/>
    </source>
</evidence>
<feature type="compositionally biased region" description="Low complexity" evidence="15">
    <location>
        <begin position="1153"/>
        <end position="1166"/>
    </location>
</feature>
<evidence type="ECO:0000256" key="1">
    <source>
        <dbReference type="ARBA" id="ARBA00008001"/>
    </source>
</evidence>
<dbReference type="InterPro" id="IPR000477">
    <property type="entry name" value="RT_dom"/>
</dbReference>
<evidence type="ECO:0000259" key="16">
    <source>
        <dbReference type="PROSITE" id="PS50878"/>
    </source>
</evidence>
<evidence type="ECO:0000256" key="11">
    <source>
        <dbReference type="ARBA" id="ARBA00023242"/>
    </source>
</evidence>
<dbReference type="SMART" id="SM00975">
    <property type="entry name" value="Telomerase_RBD"/>
    <property type="match status" value="1"/>
</dbReference>
<reference evidence="17 18" key="1">
    <citation type="submission" date="2024-09" db="EMBL/GenBank/DDBJ databases">
        <title>Chromosome-scale assembly of Riccia fluitans.</title>
        <authorList>
            <person name="Paukszto L."/>
            <person name="Sawicki J."/>
            <person name="Karawczyk K."/>
            <person name="Piernik-Szablinska J."/>
            <person name="Szczecinska M."/>
            <person name="Mazdziarz M."/>
        </authorList>
    </citation>
    <scope>NUCLEOTIDE SEQUENCE [LARGE SCALE GENOMIC DNA]</scope>
    <source>
        <strain evidence="17">Rf_01</strain>
        <tissue evidence="17">Aerial parts of the thallus</tissue>
    </source>
</reference>
<comment type="function">
    <text evidence="13">Telomerase is a ribonucleoprotein enzyme essential for the replication of chromosome termini in most eukaryotes. It elongates telomeres. It is a reverse transcriptase that adds simple sequence repeats to chromosome ends by copying a template sequence within the RNA component of the enzyme.</text>
</comment>
<feature type="compositionally biased region" description="Polar residues" evidence="15">
    <location>
        <begin position="259"/>
        <end position="269"/>
    </location>
</feature>
<dbReference type="InterPro" id="IPR021891">
    <property type="entry name" value="Telomerase_RBD"/>
</dbReference>
<evidence type="ECO:0000256" key="8">
    <source>
        <dbReference type="ARBA" id="ARBA00022842"/>
    </source>
</evidence>
<dbReference type="InterPro" id="IPR049139">
    <property type="entry name" value="TERT_C"/>
</dbReference>
<keyword evidence="6 13" id="KW-0548">Nucleotidyltransferase</keyword>
<feature type="region of interest" description="Disordered" evidence="15">
    <location>
        <begin position="726"/>
        <end position="758"/>
    </location>
</feature>
<comment type="similarity">
    <text evidence="1 13">Belongs to the reverse transcriptase family. Telomerase subfamily.</text>
</comment>
<comment type="caution">
    <text evidence="17">The sequence shown here is derived from an EMBL/GenBank/DDBJ whole genome shotgun (WGS) entry which is preliminary data.</text>
</comment>
<feature type="compositionally biased region" description="Polar residues" evidence="15">
    <location>
        <begin position="347"/>
        <end position="357"/>
    </location>
</feature>
<organism evidence="17 18">
    <name type="scientific">Riccia fluitans</name>
    <dbReference type="NCBI Taxonomy" id="41844"/>
    <lineage>
        <taxon>Eukaryota</taxon>
        <taxon>Viridiplantae</taxon>
        <taxon>Streptophyta</taxon>
        <taxon>Embryophyta</taxon>
        <taxon>Marchantiophyta</taxon>
        <taxon>Marchantiopsida</taxon>
        <taxon>Marchantiidae</taxon>
        <taxon>Marchantiales</taxon>
        <taxon>Ricciaceae</taxon>
        <taxon>Riccia</taxon>
    </lineage>
</organism>
<dbReference type="GO" id="GO:0003720">
    <property type="term" value="F:telomerase activity"/>
    <property type="evidence" value="ECO:0007669"/>
    <property type="project" value="UniProtKB-ARBA"/>
</dbReference>
<dbReference type="Pfam" id="PF11474">
    <property type="entry name" value="TEN_TERT"/>
    <property type="match status" value="1"/>
</dbReference>
<dbReference type="CDD" id="cd01648">
    <property type="entry name" value="TERT"/>
    <property type="match status" value="1"/>
</dbReference>
<evidence type="ECO:0000256" key="9">
    <source>
        <dbReference type="ARBA" id="ARBA00022895"/>
    </source>
</evidence>
<feature type="compositionally biased region" description="Basic residues" evidence="15">
    <location>
        <begin position="498"/>
        <end position="512"/>
    </location>
</feature>
<keyword evidence="14" id="KW-0175">Coiled coil</keyword>
<feature type="region of interest" description="Disordered" evidence="15">
    <location>
        <begin position="252"/>
        <end position="294"/>
    </location>
</feature>
<dbReference type="Pfam" id="PF12009">
    <property type="entry name" value="Telomerase_RBD"/>
    <property type="match status" value="1"/>
</dbReference>
<protein>
    <recommendedName>
        <fullName evidence="3 13">Telomerase reverse transcriptase</fullName>
        <ecNumber evidence="2 13">2.7.7.49</ecNumber>
    </recommendedName>
    <alternativeName>
        <fullName evidence="13">Telomerase catalytic subunit</fullName>
    </alternativeName>
</protein>
<dbReference type="InterPro" id="IPR003545">
    <property type="entry name" value="Telomerase_RT"/>
</dbReference>
<dbReference type="Pfam" id="PF21399">
    <property type="entry name" value="TERT_C"/>
    <property type="match status" value="1"/>
</dbReference>
<evidence type="ECO:0000256" key="6">
    <source>
        <dbReference type="ARBA" id="ARBA00022695"/>
    </source>
</evidence>
<dbReference type="Proteomes" id="UP001605036">
    <property type="component" value="Unassembled WGS sequence"/>
</dbReference>
<evidence type="ECO:0000256" key="15">
    <source>
        <dbReference type="SAM" id="MobiDB-lite"/>
    </source>
</evidence>
<accession>A0ABD1XV42</accession>
<dbReference type="EC" id="2.7.7.49" evidence="2 13"/>
<keyword evidence="18" id="KW-1185">Reference proteome</keyword>
<feature type="compositionally biased region" description="Polar residues" evidence="15">
    <location>
        <begin position="443"/>
        <end position="454"/>
    </location>
</feature>
<dbReference type="InterPro" id="IPR049915">
    <property type="entry name" value="TERT_TEN"/>
</dbReference>
<keyword evidence="8 13" id="KW-0460">Magnesium</keyword>
<evidence type="ECO:0000313" key="17">
    <source>
        <dbReference type="EMBL" id="KAL2612832.1"/>
    </source>
</evidence>
<name>A0ABD1XV42_9MARC</name>
<dbReference type="GO" id="GO:0046872">
    <property type="term" value="F:metal ion binding"/>
    <property type="evidence" value="ECO:0007669"/>
    <property type="project" value="UniProtKB-KW"/>
</dbReference>
<feature type="region of interest" description="Disordered" evidence="15">
    <location>
        <begin position="1153"/>
        <end position="1174"/>
    </location>
</feature>
<comment type="subcellular location">
    <subcellularLocation>
        <location evidence="13">Nucleus</location>
    </subcellularLocation>
    <subcellularLocation>
        <location evidence="13">Chromosome</location>
        <location evidence="13">Telomere</location>
    </subcellularLocation>
</comment>
<feature type="compositionally biased region" description="Basic and acidic residues" evidence="15">
    <location>
        <begin position="748"/>
        <end position="758"/>
    </location>
</feature>
<evidence type="ECO:0000256" key="3">
    <source>
        <dbReference type="ARBA" id="ARBA00016182"/>
    </source>
</evidence>
<dbReference type="GO" id="GO:0000781">
    <property type="term" value="C:chromosome, telomeric region"/>
    <property type="evidence" value="ECO:0007669"/>
    <property type="project" value="UniProtKB-SubCell"/>
</dbReference>
<feature type="region of interest" description="Disordered" evidence="15">
    <location>
        <begin position="316"/>
        <end position="368"/>
    </location>
</feature>
<evidence type="ECO:0000256" key="12">
    <source>
        <dbReference type="ARBA" id="ARBA00048173"/>
    </source>
</evidence>
<dbReference type="Gene3D" id="1.10.357.90">
    <property type="match status" value="1"/>
</dbReference>
<keyword evidence="11 13" id="KW-0539">Nucleus</keyword>
<keyword evidence="5 13" id="KW-0808">Transferase</keyword>
<evidence type="ECO:0000256" key="2">
    <source>
        <dbReference type="ARBA" id="ARBA00012493"/>
    </source>
</evidence>
<evidence type="ECO:0000256" key="13">
    <source>
        <dbReference type="RuleBase" id="RU365061"/>
    </source>
</evidence>
<comment type="catalytic activity">
    <reaction evidence="12 13">
        <text>DNA(n) + a 2'-deoxyribonucleoside 5'-triphosphate = DNA(n+1) + diphosphate</text>
        <dbReference type="Rhea" id="RHEA:22508"/>
        <dbReference type="Rhea" id="RHEA-COMP:17339"/>
        <dbReference type="Rhea" id="RHEA-COMP:17340"/>
        <dbReference type="ChEBI" id="CHEBI:33019"/>
        <dbReference type="ChEBI" id="CHEBI:61560"/>
        <dbReference type="ChEBI" id="CHEBI:173112"/>
        <dbReference type="EC" id="2.7.7.49"/>
    </reaction>
</comment>
<dbReference type="GO" id="GO:0005634">
    <property type="term" value="C:nucleus"/>
    <property type="evidence" value="ECO:0007669"/>
    <property type="project" value="UniProtKB-SubCell"/>
</dbReference>
<keyword evidence="7 13" id="KW-0479">Metal-binding</keyword>
<feature type="domain" description="Reverse transcriptase" evidence="16">
    <location>
        <begin position="994"/>
        <end position="1566"/>
    </location>
</feature>
<feature type="region of interest" description="Disordered" evidence="15">
    <location>
        <begin position="404"/>
        <end position="514"/>
    </location>
</feature>
<evidence type="ECO:0000256" key="4">
    <source>
        <dbReference type="ARBA" id="ARBA00022454"/>
    </source>
</evidence>
<feature type="coiled-coil region" evidence="14">
    <location>
        <begin position="58"/>
        <end position="90"/>
    </location>
</feature>
<evidence type="ECO:0000313" key="18">
    <source>
        <dbReference type="Proteomes" id="UP001605036"/>
    </source>
</evidence>
<dbReference type="EMBL" id="JBHFFA010000007">
    <property type="protein sequence ID" value="KAL2612832.1"/>
    <property type="molecule type" value="Genomic_DNA"/>
</dbReference>
<keyword evidence="4 13" id="KW-0158">Chromosome</keyword>
<feature type="compositionally biased region" description="Basic residues" evidence="15">
    <location>
        <begin position="426"/>
        <end position="435"/>
    </location>
</feature>
<evidence type="ECO:0000256" key="14">
    <source>
        <dbReference type="SAM" id="Coils"/>
    </source>
</evidence>
<keyword evidence="9 13" id="KW-0779">Telomere</keyword>
<dbReference type="Gene3D" id="1.10.132.70">
    <property type="match status" value="1"/>
</dbReference>
<sequence>MKQPPPAAAAAAAGPANVWPPRVLNTIYKDRVQTLYELLLHLLCRSSYNGLHTCEDGAVQLERTRNEAAAKNAEKEESFFQLEKEAAQNLLIRRCDPLSYTKLLNKSYAVMPNTVPALGPLTLEQRWTQEQIVERVIELQFRQDARPSHVLCSGYRKLRPSLIGSSGKRAPMGLECASGNAAVDMLNSDSWRLLLSRVGDMVMLHILSHVAIFTPLPNDCLLQVSGVPVYSAVSVFRKSSKLHTGEKLLRRHAKRKLMSDSTSSLSQPESWPAKKRERQGCCQGPSSSKHVVKDAKTAQQACELNLKPVDNLVRPNSVERKAGNSHILQTSGAVISRRHRAKRKAQESTFSSDNELLSGSEDPSLDRRKRRKLECDVLLGKAVQRCRDGTETDATAKECFLRGKKDQSDDLQTSNRQQLMKDKEKLRRKNVKRRTKELIPITTPGSASGKTVSSMKCGGSDSMQKTGRTPGAYKSSTDSENGSNREETSLNLPESSRTKRVRPPSWKRRKMRQQGLDALHKETILQQLEGGSGISKMGTVKISEVDPIRDDSSHVVRSAPFEDREASETEAVATNAEARDMVQEKTATPTVHTKVSPSINQGRDYASPWGRPSLMFINRASIFYNSSFSRYPGLPANHIINRMKADDGGVEHLDAAIFGPLKKISTCSSTDPSSFVDITPTRSVQTLLKKLLSNAKSCAYARLLSRHCPLPQELNSQLVESSTPFLTAAGTPFPESQDGQNSSQAISEKLETENRDVQSPEVEEVMKLLLGPLYRPNEISNAKLCASFEDCTEENTSGITWIEGNKGDPCKEKFRDSKQEKDFVDATHAANVVNTEKALRAGLIASYTDHHSVVSFLWAVCRSIVPAEMLGSKRSWRILRSNIAHFVSLRRHEKFNVQHVLFKLKLSTQPWLSSESSSNSGKGRNVLQQRKLELWLYWLFSNLVVPLIRCHFYVTEIENHRQNVFYYRKPVWAKLRNIALKDLTQRNYKKLSKKSVAEALDAKILGFSQVRLLPKRTGVRPIANLAAPSQCTLKLKVKTEKRHTLRQLFGDFGKASVSYVAKSLTRSRQNISEKAVVDPSKSFIQEISGQKSHLISSRIVHQNSTRTSNRSSFDSFADFSPNKAFESPAKSQNSLTSPRSWCQNSPLGRLSLIKSPGSSSSRTPPSVDMLQAGGRRSYTRVSRKSVKRVNYSFRSVNSVLRDVYFCLKLEKDSYPDDFGSSVFGYSDIHAKVLPFILQMKSTGAVPRLYMVVCDVTKAYDSIQQEKLLEIVSGYLRSYDYNVLKYTSVTPALASVRVSHGRTPTRACERRNFSHLVPYLAAKQPQSIFIDQGSCSSIRKEKILVLLEELLKRNIIQMGKQFYQQTVGIPQGSTISSILCSLFYGHFESHRLMPDLRSCLTDRLSSTSNLTRCRKSDLGLHLPQGENLAVVTREVDVEQILECSLDVWTQDPATASGVGDIALVAPHGSSLEDKKSDDCINEMAASVLKNSVLLRLIDDSLFISTSEALATIFVERMHTGSEEYGCQANRRKTAASFPVQLGRRTLPKKIYTTEDGACFMRWSGLLVNCYTVEFQADYTRYSGEHIRSTLTVKREENQGWHLVLKMCQHMRPKCHALFFDPRINSPATIRLNAFQAFLLCAMKLHAYVCCLPRVTGDNQPFLYEVIRSTTRYMYGLLRHRMETVGAEAAECFPYVELEWLGLVAFHKILKRKQSRYRLLLQGLHAQLESPRFRRMTSCPHLSSAVDERRSSMFKYIKY</sequence>
<feature type="compositionally biased region" description="Polar residues" evidence="15">
    <location>
        <begin position="737"/>
        <end position="746"/>
    </location>
</feature>
<keyword evidence="10 13" id="KW-0695">RNA-directed DNA polymerase</keyword>